<name>A0AAN7U2T6_9MYCE</name>
<keyword evidence="2" id="KW-0813">Transport</keyword>
<evidence type="ECO:0000313" key="9">
    <source>
        <dbReference type="EMBL" id="KAK5577395.1"/>
    </source>
</evidence>
<keyword evidence="4 7" id="KW-1133">Transmembrane helix</keyword>
<dbReference type="EMBL" id="JAVFKY010000004">
    <property type="protein sequence ID" value="KAK5577395.1"/>
    <property type="molecule type" value="Genomic_DNA"/>
</dbReference>
<evidence type="ECO:0000256" key="1">
    <source>
        <dbReference type="ARBA" id="ARBA00004167"/>
    </source>
</evidence>
<keyword evidence="10" id="KW-1185">Reference proteome</keyword>
<evidence type="ECO:0000256" key="3">
    <source>
        <dbReference type="ARBA" id="ARBA00022692"/>
    </source>
</evidence>
<evidence type="ECO:0000256" key="7">
    <source>
        <dbReference type="SAM" id="Phobius"/>
    </source>
</evidence>
<dbReference type="PROSITE" id="PS50192">
    <property type="entry name" value="T_SNARE"/>
    <property type="match status" value="1"/>
</dbReference>
<dbReference type="SMART" id="SM00397">
    <property type="entry name" value="t_SNARE"/>
    <property type="match status" value="1"/>
</dbReference>
<proteinExistence type="predicted"/>
<feature type="region of interest" description="Disordered" evidence="6">
    <location>
        <begin position="1"/>
        <end position="23"/>
    </location>
</feature>
<feature type="compositionally biased region" description="Low complexity" evidence="6">
    <location>
        <begin position="1"/>
        <end position="16"/>
    </location>
</feature>
<evidence type="ECO:0000256" key="2">
    <source>
        <dbReference type="ARBA" id="ARBA00022448"/>
    </source>
</evidence>
<accession>A0AAN7U2T6</accession>
<comment type="subcellular location">
    <subcellularLocation>
        <location evidence="1">Membrane</location>
        <topology evidence="1">Single-pass membrane protein</topology>
    </subcellularLocation>
</comment>
<evidence type="ECO:0000259" key="8">
    <source>
        <dbReference type="PROSITE" id="PS50192"/>
    </source>
</evidence>
<dbReference type="SUPFAM" id="SSF58038">
    <property type="entry name" value="SNARE fusion complex"/>
    <property type="match status" value="1"/>
</dbReference>
<keyword evidence="3 7" id="KW-0812">Transmembrane</keyword>
<evidence type="ECO:0000313" key="10">
    <source>
        <dbReference type="Proteomes" id="UP001344447"/>
    </source>
</evidence>
<dbReference type="Gene3D" id="1.20.5.110">
    <property type="match status" value="1"/>
</dbReference>
<dbReference type="Pfam" id="PF05739">
    <property type="entry name" value="SNARE"/>
    <property type="match status" value="1"/>
</dbReference>
<evidence type="ECO:0000256" key="5">
    <source>
        <dbReference type="ARBA" id="ARBA00023136"/>
    </source>
</evidence>
<comment type="caution">
    <text evidence="9">The sequence shown here is derived from an EMBL/GenBank/DDBJ whole genome shotgun (WGS) entry which is preliminary data.</text>
</comment>
<keyword evidence="5 7" id="KW-0472">Membrane</keyword>
<feature type="transmembrane region" description="Helical" evidence="7">
    <location>
        <begin position="136"/>
        <end position="157"/>
    </location>
</feature>
<dbReference type="Proteomes" id="UP001344447">
    <property type="component" value="Unassembled WGS sequence"/>
</dbReference>
<reference evidence="9 10" key="1">
    <citation type="submission" date="2023-11" db="EMBL/GenBank/DDBJ databases">
        <title>Dfirmibasis_genome.</title>
        <authorList>
            <person name="Edelbroek B."/>
            <person name="Kjellin J."/>
            <person name="Jerlstrom-Hultqvist J."/>
            <person name="Soderbom F."/>
        </authorList>
    </citation>
    <scope>NUCLEOTIDE SEQUENCE [LARGE SCALE GENOMIC DNA]</scope>
    <source>
        <strain evidence="9 10">TNS-C-14</strain>
    </source>
</reference>
<dbReference type="CDD" id="cd15841">
    <property type="entry name" value="SNARE_Qc"/>
    <property type="match status" value="1"/>
</dbReference>
<gene>
    <name evidence="9" type="ORF">RB653_002336</name>
</gene>
<organism evidence="9 10">
    <name type="scientific">Dictyostelium firmibasis</name>
    <dbReference type="NCBI Taxonomy" id="79012"/>
    <lineage>
        <taxon>Eukaryota</taxon>
        <taxon>Amoebozoa</taxon>
        <taxon>Evosea</taxon>
        <taxon>Eumycetozoa</taxon>
        <taxon>Dictyostelia</taxon>
        <taxon>Dictyosteliales</taxon>
        <taxon>Dictyosteliaceae</taxon>
        <taxon>Dictyostelium</taxon>
    </lineage>
</organism>
<evidence type="ECO:0000256" key="4">
    <source>
        <dbReference type="ARBA" id="ARBA00022989"/>
    </source>
</evidence>
<dbReference type="GO" id="GO:0016020">
    <property type="term" value="C:membrane"/>
    <property type="evidence" value="ECO:0007669"/>
    <property type="project" value="UniProtKB-SubCell"/>
</dbReference>
<dbReference type="GO" id="GO:0005737">
    <property type="term" value="C:cytoplasm"/>
    <property type="evidence" value="ECO:0007669"/>
    <property type="project" value="UniProtKB-ARBA"/>
</dbReference>
<feature type="region of interest" description="Disordered" evidence="6">
    <location>
        <begin position="36"/>
        <end position="58"/>
    </location>
</feature>
<dbReference type="GO" id="GO:0012505">
    <property type="term" value="C:endomembrane system"/>
    <property type="evidence" value="ECO:0007669"/>
    <property type="project" value="UniProtKB-ARBA"/>
</dbReference>
<dbReference type="InterPro" id="IPR000727">
    <property type="entry name" value="T_SNARE_dom"/>
</dbReference>
<protein>
    <recommendedName>
        <fullName evidence="8">t-SNARE coiled-coil homology domain-containing protein</fullName>
    </recommendedName>
</protein>
<sequence length="158" mass="17817">MNNNNNNNSFNNNFNNKIGSTQPYLSDNARNALFEGKDSNRRFGGGGNNNNNHDTLSNQDIFEKQRRDMEEQDKMLDSLSGSITRVKDIAITIDKTAQQQTEMLDELDVHVDSTSARMRNTTKNLITLTKQSKTTGYWSVICFLLLVLLVVIILASVL</sequence>
<dbReference type="PANTHER" id="PTHR12791">
    <property type="entry name" value="GOLGI SNARE BET1-RELATED"/>
    <property type="match status" value="1"/>
</dbReference>
<feature type="domain" description="T-SNARE coiled-coil homology" evidence="8">
    <location>
        <begin position="66"/>
        <end position="128"/>
    </location>
</feature>
<dbReference type="AlphaFoldDB" id="A0AAN7U2T6"/>
<evidence type="ECO:0000256" key="6">
    <source>
        <dbReference type="SAM" id="MobiDB-lite"/>
    </source>
</evidence>